<comment type="caution">
    <text evidence="1">The sequence shown here is derived from an EMBL/GenBank/DDBJ whole genome shotgun (WGS) entry which is preliminary data.</text>
</comment>
<dbReference type="Proteomes" id="UP001321014">
    <property type="component" value="Unassembled WGS sequence"/>
</dbReference>
<organism evidence="1 2">
    <name type="scientific">Ruegeria marisflavi</name>
    <dbReference type="NCBI Taxonomy" id="2984152"/>
    <lineage>
        <taxon>Bacteria</taxon>
        <taxon>Pseudomonadati</taxon>
        <taxon>Pseudomonadota</taxon>
        <taxon>Alphaproteobacteria</taxon>
        <taxon>Rhodobacterales</taxon>
        <taxon>Roseobacteraceae</taxon>
        <taxon>Ruegeria</taxon>
    </lineage>
</organism>
<gene>
    <name evidence="1" type="ORF">OEZ49_18285</name>
</gene>
<proteinExistence type="predicted"/>
<dbReference type="RefSeq" id="WP_255455741.1">
    <property type="nucleotide sequence ID" value="NZ_JAOVQN010000021.1"/>
</dbReference>
<dbReference type="EMBL" id="JAOVQN010000021">
    <property type="protein sequence ID" value="MCU9839726.1"/>
    <property type="molecule type" value="Genomic_DNA"/>
</dbReference>
<accession>A0ABT2WV01</accession>
<reference evidence="1 2" key="1">
    <citation type="submission" date="2022-10" db="EMBL/GenBank/DDBJ databases">
        <title>Ruegeria sp. nov., isolated from ocean surface water.</title>
        <authorList>
            <person name="He W."/>
            <person name="Wang L."/>
            <person name="Zhang D.-F."/>
        </authorList>
    </citation>
    <scope>NUCLEOTIDE SEQUENCE [LARGE SCALE GENOMIC DNA]</scope>
    <source>
        <strain evidence="1 2">WL0004</strain>
    </source>
</reference>
<evidence type="ECO:0000313" key="2">
    <source>
        <dbReference type="Proteomes" id="UP001321014"/>
    </source>
</evidence>
<sequence>MKAFLSAVVMMIVVTVAAPYALNQFGFSAADRATGNDVRLD</sequence>
<protein>
    <submittedName>
        <fullName evidence="1">Uncharacterized protein</fullName>
    </submittedName>
</protein>
<evidence type="ECO:0000313" key="1">
    <source>
        <dbReference type="EMBL" id="MCU9839726.1"/>
    </source>
</evidence>
<name>A0ABT2WV01_9RHOB</name>
<keyword evidence="2" id="KW-1185">Reference proteome</keyword>